<dbReference type="Proteomes" id="UP000239549">
    <property type="component" value="Unassembled WGS sequence"/>
</dbReference>
<evidence type="ECO:0000313" key="1">
    <source>
        <dbReference type="EMBL" id="GBF33084.1"/>
    </source>
</evidence>
<dbReference type="AlphaFoldDB" id="A0A2L2XAT0"/>
<accession>A0A2L2XAT0</accession>
<name>A0A2L2XAT0_9FIRM</name>
<keyword evidence="2" id="KW-1185">Reference proteome</keyword>
<proteinExistence type="predicted"/>
<evidence type="ECO:0000313" key="2">
    <source>
        <dbReference type="Proteomes" id="UP000239549"/>
    </source>
</evidence>
<reference evidence="2" key="1">
    <citation type="submission" date="2018-02" db="EMBL/GenBank/DDBJ databases">
        <title>Genome sequence of Desulfocucumis palustris strain NAW-5.</title>
        <authorList>
            <person name="Watanabe M."/>
            <person name="Kojima H."/>
            <person name="Fukui M."/>
        </authorList>
    </citation>
    <scope>NUCLEOTIDE SEQUENCE [LARGE SCALE GENOMIC DNA]</scope>
    <source>
        <strain evidence="2">NAW-5</strain>
    </source>
</reference>
<dbReference type="EMBL" id="BFAV01000073">
    <property type="protein sequence ID" value="GBF33084.1"/>
    <property type="molecule type" value="Genomic_DNA"/>
</dbReference>
<gene>
    <name evidence="1" type="ORF">DCCM_2181</name>
</gene>
<protein>
    <submittedName>
        <fullName evidence="1">Uncharacterized protein</fullName>
    </submittedName>
</protein>
<comment type="caution">
    <text evidence="1">The sequence shown here is derived from an EMBL/GenBank/DDBJ whole genome shotgun (WGS) entry which is preliminary data.</text>
</comment>
<sequence length="50" mass="5894">MPAPVLFIVSVLIMPDPPKFDKIFIFLYRIFDKINLYLICSKTVEQELFS</sequence>
<organism evidence="1 2">
    <name type="scientific">Desulfocucumis palustris</name>
    <dbReference type="NCBI Taxonomy" id="1898651"/>
    <lineage>
        <taxon>Bacteria</taxon>
        <taxon>Bacillati</taxon>
        <taxon>Bacillota</taxon>
        <taxon>Clostridia</taxon>
        <taxon>Eubacteriales</taxon>
        <taxon>Desulfocucumaceae</taxon>
        <taxon>Desulfocucumis</taxon>
    </lineage>
</organism>